<dbReference type="GO" id="GO:0004673">
    <property type="term" value="F:protein histidine kinase activity"/>
    <property type="evidence" value="ECO:0007669"/>
    <property type="project" value="UniProtKB-EC"/>
</dbReference>
<dbReference type="GO" id="GO:0016020">
    <property type="term" value="C:membrane"/>
    <property type="evidence" value="ECO:0007669"/>
    <property type="project" value="UniProtKB-SubCell"/>
</dbReference>
<comment type="catalytic activity">
    <reaction evidence="1">
        <text>ATP + protein L-histidine = ADP + protein N-phospho-L-histidine.</text>
        <dbReference type="EC" id="2.7.13.3"/>
    </reaction>
</comment>
<evidence type="ECO:0000259" key="10">
    <source>
        <dbReference type="PROSITE" id="PS50885"/>
    </source>
</evidence>
<dbReference type="CDD" id="cd00075">
    <property type="entry name" value="HATPase"/>
    <property type="match status" value="1"/>
</dbReference>
<dbReference type="InterPro" id="IPR004358">
    <property type="entry name" value="Sig_transdc_His_kin-like_C"/>
</dbReference>
<feature type="coiled-coil region" evidence="7">
    <location>
        <begin position="242"/>
        <end position="269"/>
    </location>
</feature>
<organism evidence="12 13">
    <name type="scientific">Marinobacter mobilis</name>
    <dbReference type="NCBI Taxonomy" id="488533"/>
    <lineage>
        <taxon>Bacteria</taxon>
        <taxon>Pseudomonadati</taxon>
        <taxon>Pseudomonadota</taxon>
        <taxon>Gammaproteobacteria</taxon>
        <taxon>Pseudomonadales</taxon>
        <taxon>Marinobacteraceae</taxon>
        <taxon>Marinobacter</taxon>
    </lineage>
</organism>
<reference evidence="12 13" key="1">
    <citation type="submission" date="2016-10" db="EMBL/GenBank/DDBJ databases">
        <authorList>
            <person name="de Groot N.N."/>
        </authorList>
    </citation>
    <scope>NUCLEOTIDE SEQUENCE [LARGE SCALE GENOMIC DNA]</scope>
    <source>
        <strain evidence="12 13">CGMCC 1.7059</strain>
    </source>
</reference>
<evidence type="ECO:0000313" key="11">
    <source>
        <dbReference type="EMBL" id="SDW73955.1"/>
    </source>
</evidence>
<dbReference type="OrthoDB" id="2521613at2"/>
<dbReference type="PROSITE" id="PS50109">
    <property type="entry name" value="HIS_KIN"/>
    <property type="match status" value="1"/>
</dbReference>
<evidence type="ECO:0000256" key="4">
    <source>
        <dbReference type="ARBA" id="ARBA00022553"/>
    </source>
</evidence>
<gene>
    <name evidence="11" type="ORF">SAMN04487960_10414</name>
    <name evidence="12" type="ORF">SAMN04487960_110113</name>
</gene>
<evidence type="ECO:0000256" key="1">
    <source>
        <dbReference type="ARBA" id="ARBA00000085"/>
    </source>
</evidence>
<proteinExistence type="predicted"/>
<dbReference type="InterPro" id="IPR005467">
    <property type="entry name" value="His_kinase_dom"/>
</dbReference>
<keyword evidence="7" id="KW-0175">Coiled coil</keyword>
<sequence length="531" mass="58564">MPVPWYRSIRTQVLLLLTAPLLLLFWLLVVHTKQVFEQVQVENLVQSVTTYSQTLNLGISVHLGIGNSVQQLAPFLNEFIGSDVDGIDYLALTDEQGELIAKTPETPVLATVAANLPMTPELLSLDQYHVSIPILLEGDNVGLLHYGVSLNSIRQASQSVFQRFLGRSLLGLGLIVILISTLAIWGLLRISRRLQGLIQRSRKIAKGDYSVPIVDNRRDEIGVLGHQMERMREAIRNRIAESNESRLQVEQLNRNLVETLEQLRVSQVNLVQSEKLASLGGIVAAVAHELNTPVGNALTVATTFDQKAQEFSRALAQGLKKSILEKYVSDSILATELITRNLTRASDLVESFKHVAVDQTSSKRRRFNLSDTMEDLLTTLRPTIKHRPVTIHVDIPDDIEMDSFPGPLCQVVSNLFNNSMVHAFESSDTDGTWDITARMATAEQVTLRVTDNGTGMPEAIVNKIFDPFFTTRLGQGGSGLGLHIVYNLVTSVLGGTVSVDSEPDRGSTFILQLPLSPQTLNDNTPEQPVTA</sequence>
<dbReference type="PRINTS" id="PR00344">
    <property type="entry name" value="BCTRLSENSOR"/>
</dbReference>
<evidence type="ECO:0000313" key="12">
    <source>
        <dbReference type="EMBL" id="SDX51579.1"/>
    </source>
</evidence>
<evidence type="ECO:0000256" key="2">
    <source>
        <dbReference type="ARBA" id="ARBA00004370"/>
    </source>
</evidence>
<dbReference type="EMBL" id="FNNE01000004">
    <property type="protein sequence ID" value="SDW73955.1"/>
    <property type="molecule type" value="Genomic_DNA"/>
</dbReference>
<evidence type="ECO:0000256" key="3">
    <source>
        <dbReference type="ARBA" id="ARBA00012438"/>
    </source>
</evidence>
<dbReference type="Gene3D" id="3.30.565.10">
    <property type="entry name" value="Histidine kinase-like ATPase, C-terminal domain"/>
    <property type="match status" value="1"/>
</dbReference>
<dbReference type="GO" id="GO:0007165">
    <property type="term" value="P:signal transduction"/>
    <property type="evidence" value="ECO:0007669"/>
    <property type="project" value="InterPro"/>
</dbReference>
<dbReference type="InterPro" id="IPR036890">
    <property type="entry name" value="HATPase_C_sf"/>
</dbReference>
<dbReference type="Proteomes" id="UP000199675">
    <property type="component" value="Unassembled WGS sequence"/>
</dbReference>
<keyword evidence="13" id="KW-1185">Reference proteome</keyword>
<keyword evidence="5" id="KW-0808">Transferase</keyword>
<dbReference type="InterPro" id="IPR003594">
    <property type="entry name" value="HATPase_dom"/>
</dbReference>
<evidence type="ECO:0000256" key="6">
    <source>
        <dbReference type="ARBA" id="ARBA00022777"/>
    </source>
</evidence>
<feature type="domain" description="HAMP" evidence="10">
    <location>
        <begin position="188"/>
        <end position="240"/>
    </location>
</feature>
<dbReference type="SMART" id="SM00387">
    <property type="entry name" value="HATPase_c"/>
    <property type="match status" value="1"/>
</dbReference>
<dbReference type="PANTHER" id="PTHR43065">
    <property type="entry name" value="SENSOR HISTIDINE KINASE"/>
    <property type="match status" value="1"/>
</dbReference>
<dbReference type="Pfam" id="PF00672">
    <property type="entry name" value="HAMP"/>
    <property type="match status" value="1"/>
</dbReference>
<dbReference type="STRING" id="488533.SAMN04487960_10414"/>
<protein>
    <recommendedName>
        <fullName evidence="3">histidine kinase</fullName>
        <ecNumber evidence="3">2.7.13.3</ecNumber>
    </recommendedName>
</protein>
<dbReference type="PANTHER" id="PTHR43065:SF47">
    <property type="match status" value="1"/>
</dbReference>
<feature type="domain" description="Histidine kinase" evidence="9">
    <location>
        <begin position="285"/>
        <end position="517"/>
    </location>
</feature>
<dbReference type="Gene3D" id="6.10.340.10">
    <property type="match status" value="1"/>
</dbReference>
<evidence type="ECO:0000259" key="9">
    <source>
        <dbReference type="PROSITE" id="PS50109"/>
    </source>
</evidence>
<dbReference type="CDD" id="cd06225">
    <property type="entry name" value="HAMP"/>
    <property type="match status" value="1"/>
</dbReference>
<evidence type="ECO:0000256" key="8">
    <source>
        <dbReference type="SAM" id="Phobius"/>
    </source>
</evidence>
<dbReference type="PROSITE" id="PS50885">
    <property type="entry name" value="HAMP"/>
    <property type="match status" value="1"/>
</dbReference>
<feature type="transmembrane region" description="Helical" evidence="8">
    <location>
        <begin position="164"/>
        <end position="188"/>
    </location>
</feature>
<dbReference type="InterPro" id="IPR003660">
    <property type="entry name" value="HAMP_dom"/>
</dbReference>
<evidence type="ECO:0000313" key="13">
    <source>
        <dbReference type="Proteomes" id="UP000199675"/>
    </source>
</evidence>
<dbReference type="RefSeq" id="WP_091812275.1">
    <property type="nucleotide sequence ID" value="NZ_FNNE01000004.1"/>
</dbReference>
<keyword evidence="8" id="KW-1133">Transmembrane helix</keyword>
<dbReference type="AlphaFoldDB" id="A0A1H3CDJ3"/>
<dbReference type="SUPFAM" id="SSF55874">
    <property type="entry name" value="ATPase domain of HSP90 chaperone/DNA topoisomerase II/histidine kinase"/>
    <property type="match status" value="1"/>
</dbReference>
<dbReference type="EC" id="2.7.13.3" evidence="3"/>
<dbReference type="EMBL" id="FNNE01000010">
    <property type="protein sequence ID" value="SDX51579.1"/>
    <property type="molecule type" value="Genomic_DNA"/>
</dbReference>
<dbReference type="SMART" id="SM00304">
    <property type="entry name" value="HAMP"/>
    <property type="match status" value="1"/>
</dbReference>
<accession>A0A1H3CDJ3</accession>
<dbReference type="Gene3D" id="1.10.287.130">
    <property type="match status" value="1"/>
</dbReference>
<evidence type="ECO:0000256" key="5">
    <source>
        <dbReference type="ARBA" id="ARBA00022679"/>
    </source>
</evidence>
<keyword evidence="6" id="KW-0418">Kinase</keyword>
<evidence type="ECO:0000256" key="7">
    <source>
        <dbReference type="SAM" id="Coils"/>
    </source>
</evidence>
<keyword evidence="4" id="KW-0597">Phosphoprotein</keyword>
<dbReference type="Pfam" id="PF02518">
    <property type="entry name" value="HATPase_c"/>
    <property type="match status" value="1"/>
</dbReference>
<comment type="subcellular location">
    <subcellularLocation>
        <location evidence="2">Membrane</location>
    </subcellularLocation>
</comment>
<keyword evidence="8" id="KW-0812">Transmembrane</keyword>
<dbReference type="SUPFAM" id="SSF158472">
    <property type="entry name" value="HAMP domain-like"/>
    <property type="match status" value="1"/>
</dbReference>
<name>A0A1H3CDJ3_9GAMM</name>
<keyword evidence="8" id="KW-0472">Membrane</keyword>